<dbReference type="AlphaFoldDB" id="A0A927MZ83"/>
<accession>A0A927MZ83</accession>
<dbReference type="SUPFAM" id="SSF52540">
    <property type="entry name" value="P-loop containing nucleoside triphosphate hydrolases"/>
    <property type="match status" value="1"/>
</dbReference>
<dbReference type="EMBL" id="JADBEM010000001">
    <property type="protein sequence ID" value="MBE1608902.1"/>
    <property type="molecule type" value="Genomic_DNA"/>
</dbReference>
<keyword evidence="1" id="KW-0808">Transferase</keyword>
<sequence>MSMEAPVLVVIGGFPGAGKSQIAGRLSRELSLPLLASDTTGGTIRDVLQGKVESSDAFRAGYELLFTLAETFLGSGCSVVIDTNMGWEFQWQRLDAILRRQPEVRFLPLILRCPRDIAVERITRRHEESGGTRSTAAQIQSVHSNVWDYLERLDRPDARIVDAVQKPDLVYAQALGHLQDLGRPTPDHHRSTATG</sequence>
<protein>
    <submittedName>
        <fullName evidence="1">Kinase</fullName>
    </submittedName>
</protein>
<keyword evidence="2" id="KW-1185">Reference proteome</keyword>
<proteinExistence type="predicted"/>
<organism evidence="1 2">
    <name type="scientific">Actinopolymorpha pittospori</name>
    <dbReference type="NCBI Taxonomy" id="648752"/>
    <lineage>
        <taxon>Bacteria</taxon>
        <taxon>Bacillati</taxon>
        <taxon>Actinomycetota</taxon>
        <taxon>Actinomycetes</taxon>
        <taxon>Propionibacteriales</taxon>
        <taxon>Actinopolymorphaceae</taxon>
        <taxon>Actinopolymorpha</taxon>
    </lineage>
</organism>
<dbReference type="InterPro" id="IPR027417">
    <property type="entry name" value="P-loop_NTPase"/>
</dbReference>
<reference evidence="1" key="1">
    <citation type="submission" date="2020-10" db="EMBL/GenBank/DDBJ databases">
        <title>Sequencing the genomes of 1000 actinobacteria strains.</title>
        <authorList>
            <person name="Klenk H.-P."/>
        </authorList>
    </citation>
    <scope>NUCLEOTIDE SEQUENCE</scope>
    <source>
        <strain evidence="1">DSM 45354</strain>
    </source>
</reference>
<keyword evidence="1" id="KW-0418">Kinase</keyword>
<dbReference type="GO" id="GO:0016301">
    <property type="term" value="F:kinase activity"/>
    <property type="evidence" value="ECO:0007669"/>
    <property type="project" value="UniProtKB-KW"/>
</dbReference>
<evidence type="ECO:0000313" key="1">
    <source>
        <dbReference type="EMBL" id="MBE1608902.1"/>
    </source>
</evidence>
<evidence type="ECO:0000313" key="2">
    <source>
        <dbReference type="Proteomes" id="UP000638648"/>
    </source>
</evidence>
<dbReference type="Pfam" id="PF13671">
    <property type="entry name" value="AAA_33"/>
    <property type="match status" value="1"/>
</dbReference>
<dbReference type="PANTHER" id="PTHR37807">
    <property type="entry name" value="OS07G0160300 PROTEIN"/>
    <property type="match status" value="1"/>
</dbReference>
<gene>
    <name evidence="1" type="ORF">HEB94_005750</name>
</gene>
<comment type="caution">
    <text evidence="1">The sequence shown here is derived from an EMBL/GenBank/DDBJ whole genome shotgun (WGS) entry which is preliminary data.</text>
</comment>
<dbReference type="Gene3D" id="3.40.50.300">
    <property type="entry name" value="P-loop containing nucleotide triphosphate hydrolases"/>
    <property type="match status" value="1"/>
</dbReference>
<name>A0A927MZ83_9ACTN</name>
<dbReference type="Proteomes" id="UP000638648">
    <property type="component" value="Unassembled WGS sequence"/>
</dbReference>
<dbReference type="PANTHER" id="PTHR37807:SF3">
    <property type="entry name" value="OS07G0160300 PROTEIN"/>
    <property type="match status" value="1"/>
</dbReference>